<evidence type="ECO:0000256" key="2">
    <source>
        <dbReference type="ARBA" id="ARBA00010962"/>
    </source>
</evidence>
<organism evidence="13 14">
    <name type="scientific">Cyclotella atomus</name>
    <dbReference type="NCBI Taxonomy" id="382360"/>
    <lineage>
        <taxon>Eukaryota</taxon>
        <taxon>Sar</taxon>
        <taxon>Stramenopiles</taxon>
        <taxon>Ochrophyta</taxon>
        <taxon>Bacillariophyta</taxon>
        <taxon>Coscinodiscophyceae</taxon>
        <taxon>Thalassiosirophycidae</taxon>
        <taxon>Stephanodiscales</taxon>
        <taxon>Stephanodiscaceae</taxon>
        <taxon>Cyclotella</taxon>
    </lineage>
</organism>
<evidence type="ECO:0000313" key="13">
    <source>
        <dbReference type="EMBL" id="KAL3777560.1"/>
    </source>
</evidence>
<comment type="caution">
    <text evidence="13">The sequence shown here is derived from an EMBL/GenBank/DDBJ whole genome shotgun (WGS) entry which is preliminary data.</text>
</comment>
<keyword evidence="3 10" id="KW-0812">Transmembrane</keyword>
<dbReference type="Gene3D" id="2.60.120.200">
    <property type="match status" value="1"/>
</dbReference>
<keyword evidence="7" id="KW-0325">Glycoprotein</keyword>
<dbReference type="PROSITE" id="PS51762">
    <property type="entry name" value="GH16_2"/>
    <property type="match status" value="1"/>
</dbReference>
<dbReference type="Proteomes" id="UP001530400">
    <property type="component" value="Unassembled WGS sequence"/>
</dbReference>
<gene>
    <name evidence="13" type="ORF">ACHAWO_000822</name>
</gene>
<name>A0ABD3NNA6_9STRA</name>
<proteinExistence type="inferred from homology"/>
<feature type="chain" id="PRO_5044745988" description="GH16 domain-containing protein" evidence="11">
    <location>
        <begin position="17"/>
        <end position="755"/>
    </location>
</feature>
<evidence type="ECO:0000256" key="10">
    <source>
        <dbReference type="SAM" id="Phobius"/>
    </source>
</evidence>
<evidence type="ECO:0000256" key="7">
    <source>
        <dbReference type="ARBA" id="ARBA00023180"/>
    </source>
</evidence>
<sequence length="755" mass="83499">MKILLCLPLLLHFTSSAWLDEDTPPHLHTTTSLVDGSTYHLVMSDEFNIPNRSFADGHDPTWTALDKSDDDYSASGGGSLHFYNSSTVTTTPDGMLTISTIIEPTQWTHYDPLEKKWVTKKQYFKSGMVQSWDKFCFTGGILEVDVILPGEPDIGGLWPAVWLLGNLGRATYEASTNNIWPWSYDTCDREKQESQSISACNEANHFGLNKGQGRGATEIDLLELMGGNSNGALPATSPPISLPYVDMTLQVAPGIPNNRPQSGSQPVREIDRTHSGYATSVAQVWYDNLTVAGNTSLNPFFYGTYLGETKKNEPVTRNKNQAFQADAVGAMKQIVPEHFKTPHTFRLEWQPGRGGRLDWFTKSYKTVDENGTTIHVEGDGKGQDWEHSLHIPDSSLEGIMGSKIPEEPSYIILNTAISSTWAFPYSLPDWCPKCYDCNNPKCQCSFNPGFCAMMKTGKVAMKIDAVRVYQSKDDGAHPGKPHTVGCDPVEFPTREFIKGFEYRYMRNPPFVYEDKHPLKEVRNGGGECEVDADCGGGGAEQTEVNEEWQQDEYVSKESDSDVIDLDSNGGSDARESQSPLANAVKDDSAKKIKTRTGETSRRLEQTSDSKNKSGSTTETEKDSPLQKPTISSESLEEKEVNTKVLTNPKRTPKGTCVTTTGGLFGTVTKKQCKCNAGYTGPNCLSVDKFDDDPGAYELKKVTTLFQDMPHPYLVRQHFLIVGIMVGTFLTFLVADKVRRSRLAANGNGSEMAPFR</sequence>
<dbReference type="InterPro" id="IPR013320">
    <property type="entry name" value="ConA-like_dom_sf"/>
</dbReference>
<accession>A0ABD3NNA6</accession>
<feature type="compositionally biased region" description="Basic and acidic residues" evidence="9">
    <location>
        <begin position="584"/>
        <end position="611"/>
    </location>
</feature>
<dbReference type="GO" id="GO:0016020">
    <property type="term" value="C:membrane"/>
    <property type="evidence" value="ECO:0007669"/>
    <property type="project" value="UniProtKB-SubCell"/>
</dbReference>
<keyword evidence="11" id="KW-0732">Signal</keyword>
<keyword evidence="14" id="KW-1185">Reference proteome</keyword>
<feature type="region of interest" description="Disordered" evidence="9">
    <location>
        <begin position="551"/>
        <end position="646"/>
    </location>
</feature>
<dbReference type="InterPro" id="IPR005629">
    <property type="entry name" value="Skn1/Kre6/Sbg1"/>
</dbReference>
<evidence type="ECO:0000256" key="8">
    <source>
        <dbReference type="ARBA" id="ARBA00023316"/>
    </source>
</evidence>
<dbReference type="EMBL" id="JALLPJ020001037">
    <property type="protein sequence ID" value="KAL3777560.1"/>
    <property type="molecule type" value="Genomic_DNA"/>
</dbReference>
<dbReference type="PANTHER" id="PTHR31361:SF1">
    <property type="entry name" value="BETA-GLUCAN SYNTHESIS-ASSOCIATED PROTEIN KRE6-RELATED"/>
    <property type="match status" value="1"/>
</dbReference>
<dbReference type="SUPFAM" id="SSF49899">
    <property type="entry name" value="Concanavalin A-like lectins/glucanases"/>
    <property type="match status" value="1"/>
</dbReference>
<dbReference type="AlphaFoldDB" id="A0ABD3NNA6"/>
<comment type="similarity">
    <text evidence="2">Belongs to the SKN1/KRE6 family.</text>
</comment>
<evidence type="ECO:0000256" key="1">
    <source>
        <dbReference type="ARBA" id="ARBA00004606"/>
    </source>
</evidence>
<protein>
    <recommendedName>
        <fullName evidence="12">GH16 domain-containing protein</fullName>
    </recommendedName>
</protein>
<dbReference type="GO" id="GO:0071555">
    <property type="term" value="P:cell wall organization"/>
    <property type="evidence" value="ECO:0007669"/>
    <property type="project" value="UniProtKB-KW"/>
</dbReference>
<dbReference type="PANTHER" id="PTHR31361">
    <property type="entry name" value="BETA-GLUCAN SYNTHESIS-ASSOCIATED PROTEIN KRE6-RELATED"/>
    <property type="match status" value="1"/>
</dbReference>
<reference evidence="13 14" key="1">
    <citation type="submission" date="2024-10" db="EMBL/GenBank/DDBJ databases">
        <title>Updated reference genomes for cyclostephanoid diatoms.</title>
        <authorList>
            <person name="Roberts W.R."/>
            <person name="Alverson A.J."/>
        </authorList>
    </citation>
    <scope>NUCLEOTIDE SEQUENCE [LARGE SCALE GENOMIC DNA]</scope>
    <source>
        <strain evidence="13 14">AJA010-31</strain>
    </source>
</reference>
<feature type="domain" description="GH16" evidence="12">
    <location>
        <begin position="16"/>
        <end position="378"/>
    </location>
</feature>
<evidence type="ECO:0000259" key="12">
    <source>
        <dbReference type="PROSITE" id="PS51762"/>
    </source>
</evidence>
<keyword evidence="6 10" id="KW-0472">Membrane</keyword>
<evidence type="ECO:0000256" key="9">
    <source>
        <dbReference type="SAM" id="MobiDB-lite"/>
    </source>
</evidence>
<evidence type="ECO:0000256" key="5">
    <source>
        <dbReference type="ARBA" id="ARBA00022989"/>
    </source>
</evidence>
<dbReference type="Pfam" id="PF03935">
    <property type="entry name" value="SKN1_KRE6_Sbg1"/>
    <property type="match status" value="1"/>
</dbReference>
<keyword evidence="5 10" id="KW-1133">Transmembrane helix</keyword>
<evidence type="ECO:0000313" key="14">
    <source>
        <dbReference type="Proteomes" id="UP001530400"/>
    </source>
</evidence>
<comment type="subcellular location">
    <subcellularLocation>
        <location evidence="1">Membrane</location>
        <topology evidence="1">Single-pass type II membrane protein</topology>
    </subcellularLocation>
</comment>
<feature type="signal peptide" evidence="11">
    <location>
        <begin position="1"/>
        <end position="16"/>
    </location>
</feature>
<keyword evidence="4" id="KW-0735">Signal-anchor</keyword>
<evidence type="ECO:0000256" key="3">
    <source>
        <dbReference type="ARBA" id="ARBA00022692"/>
    </source>
</evidence>
<evidence type="ECO:0000256" key="6">
    <source>
        <dbReference type="ARBA" id="ARBA00023136"/>
    </source>
</evidence>
<evidence type="ECO:0000256" key="4">
    <source>
        <dbReference type="ARBA" id="ARBA00022968"/>
    </source>
</evidence>
<evidence type="ECO:0000256" key="11">
    <source>
        <dbReference type="SAM" id="SignalP"/>
    </source>
</evidence>
<dbReference type="InterPro" id="IPR000757">
    <property type="entry name" value="Beta-glucanase-like"/>
</dbReference>
<keyword evidence="8" id="KW-0961">Cell wall biogenesis/degradation</keyword>
<feature type="transmembrane region" description="Helical" evidence="10">
    <location>
        <begin position="717"/>
        <end position="734"/>
    </location>
</feature>